<proteinExistence type="predicted"/>
<reference evidence="1" key="1">
    <citation type="journal article" date="2018" name="DNA Res.">
        <title>Multiple hybrid de novo genome assembly of finger millet, an orphan allotetraploid crop.</title>
        <authorList>
            <person name="Hatakeyama M."/>
            <person name="Aluri S."/>
            <person name="Balachadran M.T."/>
            <person name="Sivarajan S.R."/>
            <person name="Patrignani A."/>
            <person name="Gruter S."/>
            <person name="Poveda L."/>
            <person name="Shimizu-Inatsugi R."/>
            <person name="Baeten J."/>
            <person name="Francoijs K.J."/>
            <person name="Nataraja K.N."/>
            <person name="Reddy Y.A.N."/>
            <person name="Phadnis S."/>
            <person name="Ravikumar R.L."/>
            <person name="Schlapbach R."/>
            <person name="Sreeman S.M."/>
            <person name="Shimizu K.K."/>
        </authorList>
    </citation>
    <scope>NUCLEOTIDE SEQUENCE</scope>
</reference>
<protein>
    <submittedName>
        <fullName evidence="1">Uncharacterized protein</fullName>
    </submittedName>
</protein>
<dbReference type="InterPro" id="IPR053197">
    <property type="entry name" value="F-box_SCFL_complex_component"/>
</dbReference>
<keyword evidence="2" id="KW-1185">Reference proteome</keyword>
<dbReference type="PANTHER" id="PTHR34223:SF80">
    <property type="entry name" value="OS11G0205900 PROTEIN"/>
    <property type="match status" value="1"/>
</dbReference>
<name>A0AAV5BYQ5_ELECO</name>
<evidence type="ECO:0000313" key="1">
    <source>
        <dbReference type="EMBL" id="GJM91440.1"/>
    </source>
</evidence>
<evidence type="ECO:0000313" key="2">
    <source>
        <dbReference type="Proteomes" id="UP001054889"/>
    </source>
</evidence>
<dbReference type="EMBL" id="BQKI01000003">
    <property type="protein sequence ID" value="GJM91440.1"/>
    <property type="molecule type" value="Genomic_DNA"/>
</dbReference>
<gene>
    <name evidence="1" type="primary">ga07806</name>
    <name evidence="1" type="ORF">PR202_ga07806</name>
</gene>
<sequence>MLLWQRRRRGRFHLLTPRLASAPFRTMFFATSLASCRRTKPYGLAFSLGAGATSGSTNQLRIACGPEEPHASVKEVKDFVHNLLQSRGVSLLESCDLILNEFDDEDVSRVNSWIWHVVKCHVRVLRLYIYRKQRVDREIWLQLDNMPLVSRHLTRLDLYSLQFNDRFLDFSSCVVLEDLDITLCDFLPAKRISSHSLKRLSINSCEYCLDYRIRITAPNLVSLTLQGMCNRTPVLEEMPCLVEAVIKISTRYDCCYYGDAYGNCGACFLCYYIDGDTNNVVLLKGLSEAKYLALIPDPDTFILRRDLKWCPTFRYLKTLLLNEYWCVPDDFSALECILQHCPVLEELTFQLFSKEMKLSCYLLETSIPALEQLKLVEVKYKVVDERLINVLEFLAILDISKKAVVQP</sequence>
<dbReference type="AlphaFoldDB" id="A0AAV5BYQ5"/>
<dbReference type="PANTHER" id="PTHR34223">
    <property type="entry name" value="OS11G0201299 PROTEIN"/>
    <property type="match status" value="1"/>
</dbReference>
<accession>A0AAV5BYQ5</accession>
<reference evidence="1" key="2">
    <citation type="submission" date="2021-12" db="EMBL/GenBank/DDBJ databases">
        <title>Resequencing data analysis of finger millet.</title>
        <authorList>
            <person name="Hatakeyama M."/>
            <person name="Aluri S."/>
            <person name="Balachadran M.T."/>
            <person name="Sivarajan S.R."/>
            <person name="Poveda L."/>
            <person name="Shimizu-Inatsugi R."/>
            <person name="Schlapbach R."/>
            <person name="Sreeman S.M."/>
            <person name="Shimizu K.K."/>
        </authorList>
    </citation>
    <scope>NUCLEOTIDE SEQUENCE</scope>
</reference>
<organism evidence="1 2">
    <name type="scientific">Eleusine coracana subsp. coracana</name>
    <dbReference type="NCBI Taxonomy" id="191504"/>
    <lineage>
        <taxon>Eukaryota</taxon>
        <taxon>Viridiplantae</taxon>
        <taxon>Streptophyta</taxon>
        <taxon>Embryophyta</taxon>
        <taxon>Tracheophyta</taxon>
        <taxon>Spermatophyta</taxon>
        <taxon>Magnoliopsida</taxon>
        <taxon>Liliopsida</taxon>
        <taxon>Poales</taxon>
        <taxon>Poaceae</taxon>
        <taxon>PACMAD clade</taxon>
        <taxon>Chloridoideae</taxon>
        <taxon>Cynodonteae</taxon>
        <taxon>Eleusininae</taxon>
        <taxon>Eleusine</taxon>
    </lineage>
</organism>
<dbReference type="Proteomes" id="UP001054889">
    <property type="component" value="Unassembled WGS sequence"/>
</dbReference>
<comment type="caution">
    <text evidence="1">The sequence shown here is derived from an EMBL/GenBank/DDBJ whole genome shotgun (WGS) entry which is preliminary data.</text>
</comment>
<dbReference type="SUPFAM" id="SSF52047">
    <property type="entry name" value="RNI-like"/>
    <property type="match status" value="1"/>
</dbReference>